<dbReference type="AlphaFoldDB" id="A0A060XN70"/>
<reference evidence="2" key="1">
    <citation type="journal article" date="2014" name="Nat. Commun.">
        <title>The rainbow trout genome provides novel insights into evolution after whole-genome duplication in vertebrates.</title>
        <authorList>
            <person name="Berthelot C."/>
            <person name="Brunet F."/>
            <person name="Chalopin D."/>
            <person name="Juanchich A."/>
            <person name="Bernard M."/>
            <person name="Noel B."/>
            <person name="Bento P."/>
            <person name="Da Silva C."/>
            <person name="Labadie K."/>
            <person name="Alberti A."/>
            <person name="Aury J.M."/>
            <person name="Louis A."/>
            <person name="Dehais P."/>
            <person name="Bardou P."/>
            <person name="Montfort J."/>
            <person name="Klopp C."/>
            <person name="Cabau C."/>
            <person name="Gaspin C."/>
            <person name="Thorgaard G.H."/>
            <person name="Boussaha M."/>
            <person name="Quillet E."/>
            <person name="Guyomard R."/>
            <person name="Galiana D."/>
            <person name="Bobe J."/>
            <person name="Volff J.N."/>
            <person name="Genet C."/>
            <person name="Wincker P."/>
            <person name="Jaillon O."/>
            <person name="Roest Crollius H."/>
            <person name="Guiguen Y."/>
        </authorList>
    </citation>
    <scope>NUCLEOTIDE SEQUENCE [LARGE SCALE GENOMIC DNA]</scope>
</reference>
<accession>A0A060XN70</accession>
<organism evidence="2 3">
    <name type="scientific">Oncorhynchus mykiss</name>
    <name type="common">Rainbow trout</name>
    <name type="synonym">Salmo gairdneri</name>
    <dbReference type="NCBI Taxonomy" id="8022"/>
    <lineage>
        <taxon>Eukaryota</taxon>
        <taxon>Metazoa</taxon>
        <taxon>Chordata</taxon>
        <taxon>Craniata</taxon>
        <taxon>Vertebrata</taxon>
        <taxon>Euteleostomi</taxon>
        <taxon>Actinopterygii</taxon>
        <taxon>Neopterygii</taxon>
        <taxon>Teleostei</taxon>
        <taxon>Protacanthopterygii</taxon>
        <taxon>Salmoniformes</taxon>
        <taxon>Salmonidae</taxon>
        <taxon>Salmoninae</taxon>
        <taxon>Oncorhynchus</taxon>
    </lineage>
</organism>
<proteinExistence type="predicted"/>
<feature type="chain" id="PRO_5001590803" evidence="1">
    <location>
        <begin position="22"/>
        <end position="99"/>
    </location>
</feature>
<sequence>MIYLSSAQYFLIGFNFLHVFGSDCGPAEYKKVDGQCCPMCGKGNVNLCMSFFNVVELHVTSKQGSGTFLQVAYNISHTIVFQEDLCSKWDALAFSEDPY</sequence>
<name>A0A060XN70_ONCMY</name>
<protein>
    <submittedName>
        <fullName evidence="2">Uncharacterized protein</fullName>
    </submittedName>
</protein>
<dbReference type="Proteomes" id="UP000193380">
    <property type="component" value="Unassembled WGS sequence"/>
</dbReference>
<dbReference type="EMBL" id="FR905701">
    <property type="protein sequence ID" value="CDQ81063.1"/>
    <property type="molecule type" value="Genomic_DNA"/>
</dbReference>
<keyword evidence="1" id="KW-0732">Signal</keyword>
<gene>
    <name evidence="2" type="ORF">GSONMT00035701001</name>
</gene>
<reference evidence="2" key="2">
    <citation type="submission" date="2014-03" db="EMBL/GenBank/DDBJ databases">
        <authorList>
            <person name="Genoscope - CEA"/>
        </authorList>
    </citation>
    <scope>NUCLEOTIDE SEQUENCE</scope>
</reference>
<evidence type="ECO:0000256" key="1">
    <source>
        <dbReference type="SAM" id="SignalP"/>
    </source>
</evidence>
<evidence type="ECO:0000313" key="3">
    <source>
        <dbReference type="Proteomes" id="UP000193380"/>
    </source>
</evidence>
<evidence type="ECO:0000313" key="2">
    <source>
        <dbReference type="EMBL" id="CDQ81063.1"/>
    </source>
</evidence>
<feature type="signal peptide" evidence="1">
    <location>
        <begin position="1"/>
        <end position="21"/>
    </location>
</feature>
<dbReference type="PaxDb" id="8022-A0A060XN70"/>